<feature type="region of interest" description="Disordered" evidence="1">
    <location>
        <begin position="1"/>
        <end position="22"/>
    </location>
</feature>
<feature type="region of interest" description="Disordered" evidence="1">
    <location>
        <begin position="84"/>
        <end position="117"/>
    </location>
</feature>
<evidence type="ECO:0000256" key="1">
    <source>
        <dbReference type="SAM" id="MobiDB-lite"/>
    </source>
</evidence>
<reference evidence="2 3" key="1">
    <citation type="submission" date="2018-01" db="EMBL/GenBank/DDBJ databases">
        <title>Draft genome sequence of Paucibacter aquatile CR182 isolated from freshwater of the Nakdong River.</title>
        <authorList>
            <person name="Choi A."/>
            <person name="Chung E.J."/>
        </authorList>
    </citation>
    <scope>NUCLEOTIDE SEQUENCE [LARGE SCALE GENOMIC DNA]</scope>
    <source>
        <strain evidence="2 3">CR182</strain>
    </source>
</reference>
<keyword evidence="3" id="KW-1185">Reference proteome</keyword>
<dbReference type="RefSeq" id="WP_133155174.1">
    <property type="nucleotide sequence ID" value="NZ_POSP01000003.1"/>
</dbReference>
<dbReference type="AlphaFoldDB" id="A0A2N8KX62"/>
<protein>
    <submittedName>
        <fullName evidence="2">Uncharacterized protein</fullName>
    </submittedName>
</protein>
<evidence type="ECO:0000313" key="2">
    <source>
        <dbReference type="EMBL" id="PND38011.1"/>
    </source>
</evidence>
<sequence length="117" mass="12332">MAALDRLEPAATADDSSAARGPALPSLASLKLQPLDAVQAPREASLHTLPERRESAASAHSMRHEALAPQIEIHIGRIEVQPIGAPAPAAAPQPNPAQAQARAPQSLESYLAERRRS</sequence>
<organism evidence="2 3">
    <name type="scientific">Kinneretia aquatilis</name>
    <dbReference type="NCBI Taxonomy" id="2070761"/>
    <lineage>
        <taxon>Bacteria</taxon>
        <taxon>Pseudomonadati</taxon>
        <taxon>Pseudomonadota</taxon>
        <taxon>Betaproteobacteria</taxon>
        <taxon>Burkholderiales</taxon>
        <taxon>Sphaerotilaceae</taxon>
        <taxon>Roseateles</taxon>
    </lineage>
</organism>
<name>A0A2N8KX62_9BURK</name>
<feature type="compositionally biased region" description="Low complexity" evidence="1">
    <location>
        <begin position="96"/>
        <end position="105"/>
    </location>
</feature>
<proteinExistence type="predicted"/>
<gene>
    <name evidence="2" type="ORF">C1O66_11085</name>
</gene>
<accession>A0A2N8KX62</accession>
<feature type="region of interest" description="Disordered" evidence="1">
    <location>
        <begin position="38"/>
        <end position="65"/>
    </location>
</feature>
<dbReference type="EMBL" id="POSP01000003">
    <property type="protein sequence ID" value="PND38011.1"/>
    <property type="molecule type" value="Genomic_DNA"/>
</dbReference>
<comment type="caution">
    <text evidence="2">The sequence shown here is derived from an EMBL/GenBank/DDBJ whole genome shotgun (WGS) entry which is preliminary data.</text>
</comment>
<dbReference type="Proteomes" id="UP000235916">
    <property type="component" value="Unassembled WGS sequence"/>
</dbReference>
<evidence type="ECO:0000313" key="3">
    <source>
        <dbReference type="Proteomes" id="UP000235916"/>
    </source>
</evidence>